<dbReference type="SUPFAM" id="SSF52833">
    <property type="entry name" value="Thioredoxin-like"/>
    <property type="match status" value="1"/>
</dbReference>
<feature type="region of interest" description="Disordered" evidence="1">
    <location>
        <begin position="218"/>
        <end position="245"/>
    </location>
</feature>
<reference evidence="2" key="1">
    <citation type="submission" date="2021-11" db="EMBL/GenBank/DDBJ databases">
        <title>Streptomyces corallinus and Kineosporia corallina sp. nov., two new coral-derived marine actinobacteria.</title>
        <authorList>
            <person name="Buangrab K."/>
            <person name="Sutthacheep M."/>
            <person name="Yeemin T."/>
            <person name="Harunari E."/>
            <person name="Igarashi Y."/>
            <person name="Sripreechasak P."/>
            <person name="Kanchanasin P."/>
            <person name="Tanasupawat S."/>
            <person name="Phongsopitanun W."/>
        </authorList>
    </citation>
    <scope>NUCLEOTIDE SEQUENCE</scope>
    <source>
        <strain evidence="2">JCM 31032</strain>
    </source>
</reference>
<dbReference type="AlphaFoldDB" id="A0A9X1NJT1"/>
<evidence type="ECO:0000256" key="1">
    <source>
        <dbReference type="SAM" id="MobiDB-lite"/>
    </source>
</evidence>
<name>A0A9X1NJT1_9ACTN</name>
<dbReference type="Pfam" id="PF22234">
    <property type="entry name" value="Rv2466c-like"/>
    <property type="match status" value="1"/>
</dbReference>
<accession>A0A9X1NJT1</accession>
<dbReference type="Gene3D" id="3.40.30.10">
    <property type="entry name" value="Glutaredoxin"/>
    <property type="match status" value="1"/>
</dbReference>
<keyword evidence="3" id="KW-1185">Reference proteome</keyword>
<dbReference type="Proteomes" id="UP001138997">
    <property type="component" value="Unassembled WGS sequence"/>
</dbReference>
<proteinExistence type="predicted"/>
<dbReference type="InterPro" id="IPR036249">
    <property type="entry name" value="Thioredoxin-like_sf"/>
</dbReference>
<dbReference type="InterPro" id="IPR053977">
    <property type="entry name" value="Rv2466c-like"/>
</dbReference>
<dbReference type="CDD" id="cd02972">
    <property type="entry name" value="DsbA_family"/>
    <property type="match status" value="1"/>
</dbReference>
<dbReference type="EMBL" id="JAJOMB010000016">
    <property type="protein sequence ID" value="MCD5314433.1"/>
    <property type="molecule type" value="Genomic_DNA"/>
</dbReference>
<gene>
    <name evidence="2" type="ORF">LR394_26350</name>
</gene>
<evidence type="ECO:0000313" key="2">
    <source>
        <dbReference type="EMBL" id="MCD5314433.1"/>
    </source>
</evidence>
<evidence type="ECO:0000313" key="3">
    <source>
        <dbReference type="Proteomes" id="UP001138997"/>
    </source>
</evidence>
<protein>
    <recommendedName>
        <fullName evidence="4">2-hydroxychromene-2-carboxylate isomerase</fullName>
    </recommendedName>
</protein>
<comment type="caution">
    <text evidence="2">The sequence shown here is derived from an EMBL/GenBank/DDBJ whole genome shotgun (WGS) entry which is preliminary data.</text>
</comment>
<organism evidence="2 3">
    <name type="scientific">Kineosporia babensis</name>
    <dbReference type="NCBI Taxonomy" id="499548"/>
    <lineage>
        <taxon>Bacteria</taxon>
        <taxon>Bacillati</taxon>
        <taxon>Actinomycetota</taxon>
        <taxon>Actinomycetes</taxon>
        <taxon>Kineosporiales</taxon>
        <taxon>Kineosporiaceae</taxon>
        <taxon>Kineosporia</taxon>
    </lineage>
</organism>
<dbReference type="RefSeq" id="WP_231446943.1">
    <property type="nucleotide sequence ID" value="NZ_JAJOMB010000016.1"/>
</dbReference>
<evidence type="ECO:0008006" key="4">
    <source>
        <dbReference type="Google" id="ProtNLM"/>
    </source>
</evidence>
<sequence length="245" mass="27310">MNLSATATADINFYFDPICPFAWMTSKWIRMVQAQRDYTVDWRFISLRLINAHIDYDSHFPPEYEAQHTAGLRLLRVAAAAREQHGRAAIGPLYAAFGARILETLPNENRKPGWQGAPELAADALAEAGLPVSFTEYLDDVSRDAEIQAESDEALSLTGKDVGTPIVHFEPPEGVAFFGPVISRLPDEDQAAVLWDHVLGLARFPGFAELKRSLREQPQLPSFGVTTQKPGRVEDWHAGSRRLKK</sequence>